<evidence type="ECO:0000313" key="3">
    <source>
        <dbReference type="EMBL" id="DAE07051.1"/>
    </source>
</evidence>
<keyword evidence="3" id="KW-0969">Cilium</keyword>
<keyword evidence="3" id="KW-0966">Cell projection</keyword>
<organism evidence="3">
    <name type="scientific">Siphoviridae sp. ctcUB23</name>
    <dbReference type="NCBI Taxonomy" id="2825573"/>
    <lineage>
        <taxon>Viruses</taxon>
        <taxon>Duplodnaviria</taxon>
        <taxon>Heunggongvirae</taxon>
        <taxon>Uroviricota</taxon>
        <taxon>Caudoviricetes</taxon>
    </lineage>
</organism>
<dbReference type="InterPro" id="IPR002901">
    <property type="entry name" value="MGlyc_endo_b_GlcNAc-like_dom"/>
</dbReference>
<dbReference type="Gene3D" id="1.10.530.10">
    <property type="match status" value="1"/>
</dbReference>
<protein>
    <submittedName>
        <fullName evidence="3">Flagellar rod assembly protein/muramidase FlgJ</fullName>
    </submittedName>
</protein>
<keyword evidence="1" id="KW-0378">Hydrolase</keyword>
<dbReference type="EMBL" id="BK015445">
    <property type="protein sequence ID" value="DAE07051.1"/>
    <property type="molecule type" value="Genomic_DNA"/>
</dbReference>
<dbReference type="PANTHER" id="PTHR33308">
    <property type="entry name" value="PEPTIDOGLYCAN HYDROLASE FLGJ"/>
    <property type="match status" value="1"/>
</dbReference>
<dbReference type="SUPFAM" id="SSF53955">
    <property type="entry name" value="Lysozyme-like"/>
    <property type="match status" value="1"/>
</dbReference>
<dbReference type="Pfam" id="PF01832">
    <property type="entry name" value="Glucosaminidase"/>
    <property type="match status" value="1"/>
</dbReference>
<proteinExistence type="predicted"/>
<dbReference type="SMART" id="SM00047">
    <property type="entry name" value="LYZ2"/>
    <property type="match status" value="1"/>
</dbReference>
<name>A0A8S5PKP1_9CAUD</name>
<dbReference type="GO" id="GO:0004040">
    <property type="term" value="F:amidase activity"/>
    <property type="evidence" value="ECO:0007669"/>
    <property type="project" value="InterPro"/>
</dbReference>
<feature type="domain" description="Mannosyl-glycoprotein endo-beta-N-acetylglucosamidase-like" evidence="2">
    <location>
        <begin position="8"/>
        <end position="157"/>
    </location>
</feature>
<dbReference type="InterPro" id="IPR023346">
    <property type="entry name" value="Lysozyme-like_dom_sf"/>
</dbReference>
<evidence type="ECO:0000256" key="1">
    <source>
        <dbReference type="ARBA" id="ARBA00022801"/>
    </source>
</evidence>
<keyword evidence="3" id="KW-0282">Flagellum</keyword>
<sequence length="178" mass="20395">MLWRQLCRMSSSMKPAEFKRKYYPAIERVCAETGLNPLFVAAQAALESGWGDSAIGNNLFGITAGDKWTGKRQTVRTFEYFDDAYQGGRFDKVYSITRSSDGRYRYEVDREFRDYDTLEDGIRDHAKVLSAKRYASAMAYRNDVTRFAYEIAKAGYCTADPTTYADLISDIARMIERV</sequence>
<dbReference type="InterPro" id="IPR051056">
    <property type="entry name" value="Glycosyl_Hydrolase_73"/>
</dbReference>
<accession>A0A8S5PKP1</accession>
<reference evidence="3" key="1">
    <citation type="journal article" date="2021" name="Proc. Natl. Acad. Sci. U.S.A.">
        <title>A Catalog of Tens of Thousands of Viruses from Human Metagenomes Reveals Hidden Associations with Chronic Diseases.</title>
        <authorList>
            <person name="Tisza M.J."/>
            <person name="Buck C.B."/>
        </authorList>
    </citation>
    <scope>NUCLEOTIDE SEQUENCE</scope>
    <source>
        <strain evidence="3">CtcUB23</strain>
    </source>
</reference>
<dbReference type="PANTHER" id="PTHR33308:SF9">
    <property type="entry name" value="PEPTIDOGLYCAN HYDROLASE FLGJ"/>
    <property type="match status" value="1"/>
</dbReference>
<evidence type="ECO:0000259" key="2">
    <source>
        <dbReference type="SMART" id="SM00047"/>
    </source>
</evidence>